<dbReference type="AlphaFoldDB" id="A0A316ZKV2"/>
<name>A0A316ZKV2_9BASI</name>
<evidence type="ECO:0000256" key="7">
    <source>
        <dbReference type="ARBA" id="ARBA00022833"/>
    </source>
</evidence>
<evidence type="ECO:0000256" key="9">
    <source>
        <dbReference type="SAM" id="MobiDB-lite"/>
    </source>
</evidence>
<keyword evidence="12" id="KW-1185">Reference proteome</keyword>
<feature type="domain" description="MPN" evidence="10">
    <location>
        <begin position="120"/>
        <end position="241"/>
    </location>
</feature>
<dbReference type="GO" id="GO:0016020">
    <property type="term" value="C:membrane"/>
    <property type="evidence" value="ECO:0007669"/>
    <property type="project" value="TreeGrafter"/>
</dbReference>
<dbReference type="GO" id="GO:0005768">
    <property type="term" value="C:endosome"/>
    <property type="evidence" value="ECO:0007669"/>
    <property type="project" value="TreeGrafter"/>
</dbReference>
<evidence type="ECO:0000256" key="6">
    <source>
        <dbReference type="ARBA" id="ARBA00022801"/>
    </source>
</evidence>
<comment type="similarity">
    <text evidence="2">Belongs to the peptidase M67C family.</text>
</comment>
<keyword evidence="5" id="KW-0833">Ubl conjugation pathway</keyword>
<dbReference type="STRING" id="58919.A0A316ZKV2"/>
<keyword evidence="4" id="KW-0479">Metal-binding</keyword>
<dbReference type="PANTHER" id="PTHR12947">
    <property type="entry name" value="AMSH-LIKE PROTEASE"/>
    <property type="match status" value="1"/>
</dbReference>
<dbReference type="EMBL" id="KZ819284">
    <property type="protein sequence ID" value="PWO00944.1"/>
    <property type="molecule type" value="Genomic_DNA"/>
</dbReference>
<evidence type="ECO:0000313" key="11">
    <source>
        <dbReference type="EMBL" id="PWO00944.1"/>
    </source>
</evidence>
<keyword evidence="7" id="KW-0862">Zinc</keyword>
<keyword evidence="3" id="KW-0645">Protease</keyword>
<dbReference type="OrthoDB" id="3640at2759"/>
<dbReference type="PROSITE" id="PS50249">
    <property type="entry name" value="MPN"/>
    <property type="match status" value="1"/>
</dbReference>
<keyword evidence="6" id="KW-0378">Hydrolase</keyword>
<dbReference type="CDD" id="cd08066">
    <property type="entry name" value="MPN_AMSH_like"/>
    <property type="match status" value="1"/>
</dbReference>
<dbReference type="SUPFAM" id="SSF102712">
    <property type="entry name" value="JAB1/MPN domain"/>
    <property type="match status" value="1"/>
</dbReference>
<evidence type="ECO:0000256" key="2">
    <source>
        <dbReference type="ARBA" id="ARBA00010981"/>
    </source>
</evidence>
<dbReference type="Pfam" id="PF01398">
    <property type="entry name" value="JAB"/>
    <property type="match status" value="1"/>
</dbReference>
<dbReference type="Gene3D" id="3.40.140.10">
    <property type="entry name" value="Cytidine Deaminase, domain 2"/>
    <property type="match status" value="1"/>
</dbReference>
<dbReference type="GO" id="GO:0070536">
    <property type="term" value="P:protein K63-linked deubiquitination"/>
    <property type="evidence" value="ECO:0007669"/>
    <property type="project" value="InterPro"/>
</dbReference>
<dbReference type="GO" id="GO:0140492">
    <property type="term" value="F:metal-dependent deubiquitinase activity"/>
    <property type="evidence" value="ECO:0007669"/>
    <property type="project" value="InterPro"/>
</dbReference>
<evidence type="ECO:0000256" key="8">
    <source>
        <dbReference type="ARBA" id="ARBA00023049"/>
    </source>
</evidence>
<accession>A0A316ZKV2</accession>
<gene>
    <name evidence="11" type="ORF">FA09DRAFT_120409</name>
</gene>
<dbReference type="InterPro" id="IPR000555">
    <property type="entry name" value="JAMM/MPN+_dom"/>
</dbReference>
<evidence type="ECO:0000259" key="10">
    <source>
        <dbReference type="PROSITE" id="PS50249"/>
    </source>
</evidence>
<evidence type="ECO:0000256" key="1">
    <source>
        <dbReference type="ARBA" id="ARBA00001947"/>
    </source>
</evidence>
<dbReference type="PANTHER" id="PTHR12947:SF13">
    <property type="entry name" value="FI19924P1"/>
    <property type="match status" value="1"/>
</dbReference>
<dbReference type="InterPro" id="IPR044098">
    <property type="entry name" value="STAMBP/STALP-like_MPN"/>
</dbReference>
<evidence type="ECO:0000256" key="3">
    <source>
        <dbReference type="ARBA" id="ARBA00022670"/>
    </source>
</evidence>
<comment type="cofactor">
    <cofactor evidence="1">
        <name>Zn(2+)</name>
        <dbReference type="ChEBI" id="CHEBI:29105"/>
    </cofactor>
</comment>
<keyword evidence="8" id="KW-0482">Metalloprotease</keyword>
<dbReference type="Proteomes" id="UP000245946">
    <property type="component" value="Unassembled WGS sequence"/>
</dbReference>
<proteinExistence type="inferred from homology"/>
<dbReference type="GeneID" id="37266579"/>
<sequence length="287" mass="31280">MAKHQENQGFAPSSLQSERYFQTMRSASTSALPNPHASEWYNPHAGQPRAEARIAAMPQPQQPLGAYPSISHSHAEGPVQAASRRLGAQDVEREARRLLAEERVLAGPQVYTEGGEALRTVRIPSALISRFVALADPNTQRNIETLGLLMGRLTRDVFTVSHLMVPKQTGTSDRCDTVDEESIICLGWIHTHPFYSSFLSSRDLHTHSGWQSLLPEAVAIVCAPNSDPAVGLFRLTDPPGLKTIINCRVPGEFHPHASASGESLALYTDVTHVVLDGSAPLSVDDLR</sequence>
<dbReference type="GO" id="GO:0061578">
    <property type="term" value="F:K63-linked deubiquitinase activity"/>
    <property type="evidence" value="ECO:0007669"/>
    <property type="project" value="InterPro"/>
</dbReference>
<dbReference type="SMART" id="SM00232">
    <property type="entry name" value="JAB_MPN"/>
    <property type="match status" value="1"/>
</dbReference>
<evidence type="ECO:0000313" key="12">
    <source>
        <dbReference type="Proteomes" id="UP000245946"/>
    </source>
</evidence>
<evidence type="ECO:0000256" key="4">
    <source>
        <dbReference type="ARBA" id="ARBA00022723"/>
    </source>
</evidence>
<feature type="region of interest" description="Disordered" evidence="9">
    <location>
        <begin position="61"/>
        <end position="86"/>
    </location>
</feature>
<reference evidence="11 12" key="1">
    <citation type="journal article" date="2018" name="Mol. Biol. Evol.">
        <title>Broad Genomic Sampling Reveals a Smut Pathogenic Ancestry of the Fungal Clade Ustilaginomycotina.</title>
        <authorList>
            <person name="Kijpornyongpan T."/>
            <person name="Mondo S.J."/>
            <person name="Barry K."/>
            <person name="Sandor L."/>
            <person name="Lee J."/>
            <person name="Lipzen A."/>
            <person name="Pangilinan J."/>
            <person name="LaButti K."/>
            <person name="Hainaut M."/>
            <person name="Henrissat B."/>
            <person name="Grigoriev I.V."/>
            <person name="Spatafora J.W."/>
            <person name="Aime M.C."/>
        </authorList>
    </citation>
    <scope>NUCLEOTIDE SEQUENCE [LARGE SCALE GENOMIC DNA]</scope>
    <source>
        <strain evidence="11 12">MCA 4186</strain>
    </source>
</reference>
<organism evidence="11 12">
    <name type="scientific">Tilletiopsis washingtonensis</name>
    <dbReference type="NCBI Taxonomy" id="58919"/>
    <lineage>
        <taxon>Eukaryota</taxon>
        <taxon>Fungi</taxon>
        <taxon>Dikarya</taxon>
        <taxon>Basidiomycota</taxon>
        <taxon>Ustilaginomycotina</taxon>
        <taxon>Exobasidiomycetes</taxon>
        <taxon>Entylomatales</taxon>
        <taxon>Entylomatales incertae sedis</taxon>
        <taxon>Tilletiopsis</taxon>
    </lineage>
</organism>
<dbReference type="InterPro" id="IPR037518">
    <property type="entry name" value="MPN"/>
</dbReference>
<dbReference type="GO" id="GO:0046872">
    <property type="term" value="F:metal ion binding"/>
    <property type="evidence" value="ECO:0007669"/>
    <property type="project" value="UniProtKB-KW"/>
</dbReference>
<dbReference type="RefSeq" id="XP_025601222.1">
    <property type="nucleotide sequence ID" value="XM_025739033.1"/>
</dbReference>
<evidence type="ECO:0000256" key="5">
    <source>
        <dbReference type="ARBA" id="ARBA00022786"/>
    </source>
</evidence>
<dbReference type="GO" id="GO:0006508">
    <property type="term" value="P:proteolysis"/>
    <property type="evidence" value="ECO:0007669"/>
    <property type="project" value="UniProtKB-KW"/>
</dbReference>
<protein>
    <submittedName>
        <fullName evidence="11">Mov34-domain-containing protein</fullName>
    </submittedName>
</protein>